<protein>
    <submittedName>
        <fullName evidence="1">Uncharacterized protein</fullName>
    </submittedName>
</protein>
<proteinExistence type="predicted"/>
<dbReference type="AlphaFoldDB" id="A0A4V3RJ41"/>
<evidence type="ECO:0000313" key="1">
    <source>
        <dbReference type="EMBL" id="TGY34510.1"/>
    </source>
</evidence>
<dbReference type="Proteomes" id="UP000306631">
    <property type="component" value="Unassembled WGS sequence"/>
</dbReference>
<organism evidence="1 2">
    <name type="scientific">Stenotrophomonas maltophilia</name>
    <name type="common">Pseudomonas maltophilia</name>
    <name type="synonym">Xanthomonas maltophilia</name>
    <dbReference type="NCBI Taxonomy" id="40324"/>
    <lineage>
        <taxon>Bacteria</taxon>
        <taxon>Pseudomonadati</taxon>
        <taxon>Pseudomonadota</taxon>
        <taxon>Gammaproteobacteria</taxon>
        <taxon>Lysobacterales</taxon>
        <taxon>Lysobacteraceae</taxon>
        <taxon>Stenotrophomonas</taxon>
        <taxon>Stenotrophomonas maltophilia group</taxon>
    </lineage>
</organism>
<dbReference type="RefSeq" id="WP_136004563.1">
    <property type="nucleotide sequence ID" value="NZ_SRYW01000006.1"/>
</dbReference>
<name>A0A4V3RJ41_STEMA</name>
<dbReference type="OrthoDB" id="6047878at2"/>
<sequence length="303" mass="33154">MTMTTTGIHRTAPPACIALAVALLAGCGKEVPAVQETAKPRLDTTAPIVETVMASGDADARLLTFLHQRYGARARLDGAWKDRWEDTEVVAMRPVERAVCARHNVTVDDQAHTLLAVCQTIEDAATVEPGRVDLFVLRDGERGVAGDSQPWPLLVVDQRLQVNAGSDGVPGTVQVATLGPQRPAFHLTQRWNGRGGSLVDRSYVALHSNRLREVARYRDHLDNLTRYDCDSDPEDCDGTVFNIDFNTTVEQQAPVDGYWPITVRGRGQDCAGAAHEFHQLMFDPATRAYQVPEALQRDDCGGS</sequence>
<comment type="caution">
    <text evidence="1">The sequence shown here is derived from an EMBL/GenBank/DDBJ whole genome shotgun (WGS) entry which is preliminary data.</text>
</comment>
<evidence type="ECO:0000313" key="2">
    <source>
        <dbReference type="Proteomes" id="UP000306631"/>
    </source>
</evidence>
<accession>A0A4V3RJ41</accession>
<reference evidence="1 2" key="1">
    <citation type="submission" date="2019-04" db="EMBL/GenBank/DDBJ databases">
        <title>Microbes associate with the intestines of laboratory mice.</title>
        <authorList>
            <person name="Navarre W."/>
            <person name="Wong E."/>
            <person name="Huang K."/>
            <person name="Tropini C."/>
            <person name="Ng K."/>
            <person name="Yu B."/>
        </authorList>
    </citation>
    <scope>NUCLEOTIDE SEQUENCE [LARGE SCALE GENOMIC DNA]</scope>
    <source>
        <strain evidence="1 2">NM62_B4-13</strain>
    </source>
</reference>
<gene>
    <name evidence="1" type="ORF">E5352_08680</name>
</gene>
<dbReference type="EMBL" id="SRYW01000006">
    <property type="protein sequence ID" value="TGY34510.1"/>
    <property type="molecule type" value="Genomic_DNA"/>
</dbReference>